<dbReference type="PANTHER" id="PTHR42771:SF3">
    <property type="entry name" value="PETROBACTIN IMPORT ATP-BINDING PROTEIN YCLP"/>
    <property type="match status" value="1"/>
</dbReference>
<proteinExistence type="inferred from homology"/>
<dbReference type="SMART" id="SM00382">
    <property type="entry name" value="AAA"/>
    <property type="match status" value="1"/>
</dbReference>
<dbReference type="CDD" id="cd03214">
    <property type="entry name" value="ABC_Iron-Siderophores_B12_Hemin"/>
    <property type="match status" value="1"/>
</dbReference>
<evidence type="ECO:0000313" key="12">
    <source>
        <dbReference type="EMBL" id="ATI40931.1"/>
    </source>
</evidence>
<keyword evidence="8" id="KW-0408">Iron</keyword>
<evidence type="ECO:0000256" key="8">
    <source>
        <dbReference type="ARBA" id="ARBA00023004"/>
    </source>
</evidence>
<name>A0A291LW57_9RHOB</name>
<dbReference type="Pfam" id="PF00005">
    <property type="entry name" value="ABC_tran"/>
    <property type="match status" value="1"/>
</dbReference>
<comment type="similarity">
    <text evidence="2">Belongs to the ABC transporter superfamily.</text>
</comment>
<dbReference type="InterPro" id="IPR003439">
    <property type="entry name" value="ABC_transporter-like_ATP-bd"/>
</dbReference>
<keyword evidence="6" id="KW-0547">Nucleotide-binding</keyword>
<dbReference type="RefSeq" id="WP_097372538.1">
    <property type="nucleotide sequence ID" value="NZ_CP021404.1"/>
</dbReference>
<dbReference type="GO" id="GO:0006826">
    <property type="term" value="P:iron ion transport"/>
    <property type="evidence" value="ECO:0007669"/>
    <property type="project" value="UniProtKB-KW"/>
</dbReference>
<evidence type="ECO:0000256" key="2">
    <source>
        <dbReference type="ARBA" id="ARBA00005417"/>
    </source>
</evidence>
<comment type="subcellular location">
    <subcellularLocation>
        <location evidence="1">Cell membrane</location>
        <topology evidence="1">Peripheral membrane protein</topology>
    </subcellularLocation>
</comment>
<keyword evidence="10" id="KW-0472">Membrane</keyword>
<keyword evidence="5" id="KW-0410">Iron transport</keyword>
<dbReference type="InterPro" id="IPR003593">
    <property type="entry name" value="AAA+_ATPase"/>
</dbReference>
<evidence type="ECO:0000256" key="9">
    <source>
        <dbReference type="ARBA" id="ARBA00023065"/>
    </source>
</evidence>
<dbReference type="AlphaFoldDB" id="A0A291LW57"/>
<dbReference type="PANTHER" id="PTHR42771">
    <property type="entry name" value="IRON(3+)-HYDROXAMATE IMPORT ATP-BINDING PROTEIN FHUC"/>
    <property type="match status" value="1"/>
</dbReference>
<dbReference type="GO" id="GO:0005524">
    <property type="term" value="F:ATP binding"/>
    <property type="evidence" value="ECO:0007669"/>
    <property type="project" value="UniProtKB-KW"/>
</dbReference>
<evidence type="ECO:0000256" key="4">
    <source>
        <dbReference type="ARBA" id="ARBA00022475"/>
    </source>
</evidence>
<dbReference type="InterPro" id="IPR027417">
    <property type="entry name" value="P-loop_NTPase"/>
</dbReference>
<keyword evidence="9" id="KW-0406">Ion transport</keyword>
<feature type="domain" description="ABC transporter" evidence="11">
    <location>
        <begin position="2"/>
        <end position="238"/>
    </location>
</feature>
<dbReference type="Gene3D" id="3.40.50.300">
    <property type="entry name" value="P-loop containing nucleotide triphosphate hydrolases"/>
    <property type="match status" value="1"/>
</dbReference>
<organism evidence="12 13">
    <name type="scientific">Pacificitalea manganoxidans</name>
    <dbReference type="NCBI Taxonomy" id="1411902"/>
    <lineage>
        <taxon>Bacteria</taxon>
        <taxon>Pseudomonadati</taxon>
        <taxon>Pseudomonadota</taxon>
        <taxon>Alphaproteobacteria</taxon>
        <taxon>Rhodobacterales</taxon>
        <taxon>Paracoccaceae</taxon>
        <taxon>Pacificitalea</taxon>
    </lineage>
</organism>
<dbReference type="GO" id="GO:0016887">
    <property type="term" value="F:ATP hydrolysis activity"/>
    <property type="evidence" value="ECO:0007669"/>
    <property type="project" value="InterPro"/>
</dbReference>
<dbReference type="Proteomes" id="UP000219050">
    <property type="component" value="Chromosome"/>
</dbReference>
<keyword evidence="7 12" id="KW-0067">ATP-binding</keyword>
<dbReference type="SUPFAM" id="SSF52540">
    <property type="entry name" value="P-loop containing nucleoside triphosphate hydrolases"/>
    <property type="match status" value="1"/>
</dbReference>
<keyword evidence="3" id="KW-0813">Transport</keyword>
<evidence type="ECO:0000256" key="3">
    <source>
        <dbReference type="ARBA" id="ARBA00022448"/>
    </source>
</evidence>
<protein>
    <submittedName>
        <fullName evidence="12">ABC transporter ATP-binding protein</fullName>
    </submittedName>
</protein>
<dbReference type="PROSITE" id="PS50893">
    <property type="entry name" value="ABC_TRANSPORTER_2"/>
    <property type="match status" value="1"/>
</dbReference>
<accession>A0A291LW57</accession>
<reference evidence="12 13" key="1">
    <citation type="submission" date="2017-05" db="EMBL/GenBank/DDBJ databases">
        <title>Comparative genomic and metabolic analysis of manganese-oxidizing mechanisms in Celeribater manganoxidans DY25T: its adaption to the environment of polymetallic nodule.</title>
        <authorList>
            <person name="Wang X."/>
        </authorList>
    </citation>
    <scope>NUCLEOTIDE SEQUENCE [LARGE SCALE GENOMIC DNA]</scope>
    <source>
        <strain evidence="12 13">DY25</strain>
    </source>
</reference>
<dbReference type="KEGG" id="cmag:CBW24_02225"/>
<gene>
    <name evidence="12" type="ORF">CBW24_02225</name>
</gene>
<dbReference type="EMBL" id="CP021404">
    <property type="protein sequence ID" value="ATI40931.1"/>
    <property type="molecule type" value="Genomic_DNA"/>
</dbReference>
<dbReference type="FunFam" id="3.40.50.300:FF:000134">
    <property type="entry name" value="Iron-enterobactin ABC transporter ATP-binding protein"/>
    <property type="match status" value="1"/>
</dbReference>
<evidence type="ECO:0000256" key="10">
    <source>
        <dbReference type="ARBA" id="ARBA00023136"/>
    </source>
</evidence>
<evidence type="ECO:0000256" key="7">
    <source>
        <dbReference type="ARBA" id="ARBA00022840"/>
    </source>
</evidence>
<evidence type="ECO:0000256" key="5">
    <source>
        <dbReference type="ARBA" id="ARBA00022496"/>
    </source>
</evidence>
<dbReference type="OrthoDB" id="9805601at2"/>
<evidence type="ECO:0000313" key="13">
    <source>
        <dbReference type="Proteomes" id="UP000219050"/>
    </source>
</evidence>
<evidence type="ECO:0000256" key="6">
    <source>
        <dbReference type="ARBA" id="ARBA00022741"/>
    </source>
</evidence>
<keyword evidence="13" id="KW-1185">Reference proteome</keyword>
<dbReference type="InterPro" id="IPR051535">
    <property type="entry name" value="Siderophore_ABC-ATPase"/>
</dbReference>
<sequence length="271" mass="29631">MIEITGLNHVIGDMPILRDIDLTLPRGGITALIGPNGAGKSTLLHLIAGLEPRRHGALRIDGTSAETLSRRDFACKLAILTQDTGVASRLTVADLVAFGRWPHCRGRMRDTDHAAVARALEMFDLTELSRRYVDELSGGQRQRAHVAMAYAQETDWLLLDEPLNNLDPRHAQALMARLYRMSRPGPDQRSIVIVIHEVNYAAAWADHVVALKHGMVQAEGAPASVLTGEALATLYETPIRVAQVDGRPVVLHHRAEPGLAARDAAQLRQVV</sequence>
<evidence type="ECO:0000256" key="1">
    <source>
        <dbReference type="ARBA" id="ARBA00004202"/>
    </source>
</evidence>
<keyword evidence="4" id="KW-1003">Cell membrane</keyword>
<evidence type="ECO:0000259" key="11">
    <source>
        <dbReference type="PROSITE" id="PS50893"/>
    </source>
</evidence>
<dbReference type="GO" id="GO:0005886">
    <property type="term" value="C:plasma membrane"/>
    <property type="evidence" value="ECO:0007669"/>
    <property type="project" value="UniProtKB-SubCell"/>
</dbReference>